<dbReference type="EMBL" id="CM023485">
    <property type="protein sequence ID" value="KAH6931261.1"/>
    <property type="molecule type" value="Genomic_DNA"/>
</dbReference>
<gene>
    <name evidence="1" type="ORF">HPB50_023257</name>
</gene>
<sequence>MDTAKSHVRGARTGQSSEHSRTNVSGKIRKQRARGTAADHVRDITRQNQPGDSGGLSWATSTLRSSGSIGSERRHGVVKARTWCWCCMALQQRGRPPGRAARGGGQRAPPSTESRGGTACTAGPGRTHAGPAERRPRRLPRGDAGLYTPRTSRYHAGGQTNARRDPSRTPAPCVAKERVARGASDENARVVHSPYASVARKNNATRWI</sequence>
<reference evidence="1" key="1">
    <citation type="submission" date="2020-05" db="EMBL/GenBank/DDBJ databases">
        <title>Large-scale comparative analyses of tick genomes elucidate their genetic diversity and vector capacities.</title>
        <authorList>
            <person name="Jia N."/>
            <person name="Wang J."/>
            <person name="Shi W."/>
            <person name="Du L."/>
            <person name="Sun Y."/>
            <person name="Zhan W."/>
            <person name="Jiang J."/>
            <person name="Wang Q."/>
            <person name="Zhang B."/>
            <person name="Ji P."/>
            <person name="Sakyi L.B."/>
            <person name="Cui X."/>
            <person name="Yuan T."/>
            <person name="Jiang B."/>
            <person name="Yang W."/>
            <person name="Lam T.T.-Y."/>
            <person name="Chang Q."/>
            <person name="Ding S."/>
            <person name="Wang X."/>
            <person name="Zhu J."/>
            <person name="Ruan X."/>
            <person name="Zhao L."/>
            <person name="Wei J."/>
            <person name="Que T."/>
            <person name="Du C."/>
            <person name="Cheng J."/>
            <person name="Dai P."/>
            <person name="Han X."/>
            <person name="Huang E."/>
            <person name="Gao Y."/>
            <person name="Liu J."/>
            <person name="Shao H."/>
            <person name="Ye R."/>
            <person name="Li L."/>
            <person name="Wei W."/>
            <person name="Wang X."/>
            <person name="Wang C."/>
            <person name="Yang T."/>
            <person name="Huo Q."/>
            <person name="Li W."/>
            <person name="Guo W."/>
            <person name="Chen H."/>
            <person name="Zhou L."/>
            <person name="Ni X."/>
            <person name="Tian J."/>
            <person name="Zhou Y."/>
            <person name="Sheng Y."/>
            <person name="Liu T."/>
            <person name="Pan Y."/>
            <person name="Xia L."/>
            <person name="Li J."/>
            <person name="Zhao F."/>
            <person name="Cao W."/>
        </authorList>
    </citation>
    <scope>NUCLEOTIDE SEQUENCE</scope>
    <source>
        <strain evidence="1">Hyas-2018</strain>
    </source>
</reference>
<organism evidence="1 2">
    <name type="scientific">Hyalomma asiaticum</name>
    <name type="common">Tick</name>
    <dbReference type="NCBI Taxonomy" id="266040"/>
    <lineage>
        <taxon>Eukaryota</taxon>
        <taxon>Metazoa</taxon>
        <taxon>Ecdysozoa</taxon>
        <taxon>Arthropoda</taxon>
        <taxon>Chelicerata</taxon>
        <taxon>Arachnida</taxon>
        <taxon>Acari</taxon>
        <taxon>Parasitiformes</taxon>
        <taxon>Ixodida</taxon>
        <taxon>Ixodoidea</taxon>
        <taxon>Ixodidae</taxon>
        <taxon>Hyalomminae</taxon>
        <taxon>Hyalomma</taxon>
    </lineage>
</organism>
<accession>A0ACB7S8H9</accession>
<name>A0ACB7S8H9_HYAAI</name>
<evidence type="ECO:0000313" key="2">
    <source>
        <dbReference type="Proteomes" id="UP000821845"/>
    </source>
</evidence>
<dbReference type="Proteomes" id="UP000821845">
    <property type="component" value="Chromosome 5"/>
</dbReference>
<protein>
    <submittedName>
        <fullName evidence="1">Uncharacterized protein</fullName>
    </submittedName>
</protein>
<keyword evidence="2" id="KW-1185">Reference proteome</keyword>
<evidence type="ECO:0000313" key="1">
    <source>
        <dbReference type="EMBL" id="KAH6931261.1"/>
    </source>
</evidence>
<comment type="caution">
    <text evidence="1">The sequence shown here is derived from an EMBL/GenBank/DDBJ whole genome shotgun (WGS) entry which is preliminary data.</text>
</comment>
<proteinExistence type="predicted"/>